<feature type="region of interest" description="Disordered" evidence="1">
    <location>
        <begin position="229"/>
        <end position="295"/>
    </location>
</feature>
<dbReference type="Pfam" id="PF14258">
    <property type="entry name" value="DUF4350"/>
    <property type="match status" value="1"/>
</dbReference>
<evidence type="ECO:0000313" key="4">
    <source>
        <dbReference type="Proteomes" id="UP000647017"/>
    </source>
</evidence>
<comment type="caution">
    <text evidence="3">The sequence shown here is derived from an EMBL/GenBank/DDBJ whole genome shotgun (WGS) entry which is preliminary data.</text>
</comment>
<protein>
    <recommendedName>
        <fullName evidence="2">DUF4350 domain-containing protein</fullName>
    </recommendedName>
</protein>
<feature type="compositionally biased region" description="Pro residues" evidence="1">
    <location>
        <begin position="448"/>
        <end position="461"/>
    </location>
</feature>
<sequence length="471" mass="48767">MSARGRRHRIVVPVLVAVLLTAITLVTREIDQPDQTDRGFLSPAATGDHGGSRLAASLVQRGVMVQRETDTIRALLATRPGPTTLFVPAPELLHPRTVGYLGLLPDGTRLVLVDPPRRVLAAAGLPLRPAGRRWATRAVPPHGQGSSCPLTEVVPAATAAVARQRYAPTGAPGSVDLCYAAGLARLPGAAESVVVGASDPFRNGRIDEWDNLAFATGLLATSGRVVWLDLDGPAPPPPEPSPAPTRPLPDRDDGTDEPGDPEDLDGGGNGETTPGGRPGGEASGPGGRGTSGEPNPLWSAFPPWFWALLLQLALAALLIAVGRARRLGPPTPEPLPVSVPAAETVLGRGRLYQRAHARESTARVLRSATLARLARRLHLPAEAPPDTVAAAVAAGTGDRPDAIHELLYGDAPRTDRDLLELAGDLDRVAGAGGSPPARPVAGAGGSPPAQPVADPPAPARLPKPRSEGDPR</sequence>
<feature type="domain" description="DUF4350" evidence="2">
    <location>
        <begin position="48"/>
        <end position="219"/>
    </location>
</feature>
<feature type="region of interest" description="Disordered" evidence="1">
    <location>
        <begin position="427"/>
        <end position="471"/>
    </location>
</feature>
<name>A0ABQ4I4Y9_9ACTN</name>
<evidence type="ECO:0000313" key="3">
    <source>
        <dbReference type="EMBL" id="GIJ12953.1"/>
    </source>
</evidence>
<feature type="compositionally biased region" description="Acidic residues" evidence="1">
    <location>
        <begin position="253"/>
        <end position="265"/>
    </location>
</feature>
<proteinExistence type="predicted"/>
<dbReference type="RefSeq" id="WP_204015103.1">
    <property type="nucleotide sequence ID" value="NZ_BOOZ01000068.1"/>
</dbReference>
<reference evidence="3 4" key="1">
    <citation type="submission" date="2021-01" db="EMBL/GenBank/DDBJ databases">
        <title>Whole genome shotgun sequence of Verrucosispora andamanensis NBRC 109075.</title>
        <authorList>
            <person name="Komaki H."/>
            <person name="Tamura T."/>
        </authorList>
    </citation>
    <scope>NUCLEOTIDE SEQUENCE [LARGE SCALE GENOMIC DNA]</scope>
    <source>
        <strain evidence="3 4">NBRC 109075</strain>
    </source>
</reference>
<evidence type="ECO:0000256" key="1">
    <source>
        <dbReference type="SAM" id="MobiDB-lite"/>
    </source>
</evidence>
<feature type="compositionally biased region" description="Pro residues" evidence="1">
    <location>
        <begin position="233"/>
        <end position="247"/>
    </location>
</feature>
<dbReference type="EMBL" id="BOOZ01000068">
    <property type="protein sequence ID" value="GIJ12953.1"/>
    <property type="molecule type" value="Genomic_DNA"/>
</dbReference>
<accession>A0ABQ4I4Y9</accession>
<keyword evidence="4" id="KW-1185">Reference proteome</keyword>
<feature type="compositionally biased region" description="Gly residues" evidence="1">
    <location>
        <begin position="276"/>
        <end position="290"/>
    </location>
</feature>
<dbReference type="InterPro" id="IPR025646">
    <property type="entry name" value="DUF4350"/>
</dbReference>
<evidence type="ECO:0000259" key="2">
    <source>
        <dbReference type="Pfam" id="PF14258"/>
    </source>
</evidence>
<gene>
    <name evidence="3" type="ORF">Van01_61670</name>
</gene>
<organism evidence="3 4">
    <name type="scientific">Micromonospora andamanensis</name>
    <dbReference type="NCBI Taxonomy" id="1287068"/>
    <lineage>
        <taxon>Bacteria</taxon>
        <taxon>Bacillati</taxon>
        <taxon>Actinomycetota</taxon>
        <taxon>Actinomycetes</taxon>
        <taxon>Micromonosporales</taxon>
        <taxon>Micromonosporaceae</taxon>
        <taxon>Micromonospora</taxon>
    </lineage>
</organism>
<dbReference type="Proteomes" id="UP000647017">
    <property type="component" value="Unassembled WGS sequence"/>
</dbReference>